<accession>A0ABR9U563</accession>
<evidence type="ECO:0000256" key="1">
    <source>
        <dbReference type="SAM" id="MobiDB-lite"/>
    </source>
</evidence>
<protein>
    <submittedName>
        <fullName evidence="3">Uncharacterized protein</fullName>
    </submittedName>
</protein>
<dbReference type="RefSeq" id="WP_194046894.1">
    <property type="nucleotide sequence ID" value="NZ_JADEXF010000777.1"/>
</dbReference>
<evidence type="ECO:0000313" key="3">
    <source>
        <dbReference type="EMBL" id="MBE9107222.1"/>
    </source>
</evidence>
<feature type="region of interest" description="Disordered" evidence="1">
    <location>
        <begin position="38"/>
        <end position="57"/>
    </location>
</feature>
<keyword evidence="2" id="KW-0732">Signal</keyword>
<keyword evidence="4" id="KW-1185">Reference proteome</keyword>
<feature type="signal peptide" evidence="2">
    <location>
        <begin position="1"/>
        <end position="34"/>
    </location>
</feature>
<organism evidence="3 4">
    <name type="scientific">Nostoc cf. edaphicum LEGE 07299</name>
    <dbReference type="NCBI Taxonomy" id="2777974"/>
    <lineage>
        <taxon>Bacteria</taxon>
        <taxon>Bacillati</taxon>
        <taxon>Cyanobacteriota</taxon>
        <taxon>Cyanophyceae</taxon>
        <taxon>Nostocales</taxon>
        <taxon>Nostocaceae</taxon>
        <taxon>Nostoc</taxon>
    </lineage>
</organism>
<dbReference type="Proteomes" id="UP000647836">
    <property type="component" value="Unassembled WGS sequence"/>
</dbReference>
<sequence>MAQVLCLLQKYFRNSIFTYIALCLLLFMPGIALAQNDNNFDDPPPQTSGSSGGSRLK</sequence>
<name>A0ABR9U563_9NOSO</name>
<comment type="caution">
    <text evidence="3">The sequence shown here is derived from an EMBL/GenBank/DDBJ whole genome shotgun (WGS) entry which is preliminary data.</text>
</comment>
<proteinExistence type="predicted"/>
<gene>
    <name evidence="3" type="ORF">IQ229_20520</name>
</gene>
<evidence type="ECO:0000313" key="4">
    <source>
        <dbReference type="Proteomes" id="UP000647836"/>
    </source>
</evidence>
<feature type="chain" id="PRO_5045441478" evidence="2">
    <location>
        <begin position="35"/>
        <end position="57"/>
    </location>
</feature>
<dbReference type="EMBL" id="JADEXF010000777">
    <property type="protein sequence ID" value="MBE9107222.1"/>
    <property type="molecule type" value="Genomic_DNA"/>
</dbReference>
<reference evidence="3 4" key="1">
    <citation type="submission" date="2020-10" db="EMBL/GenBank/DDBJ databases">
        <authorList>
            <person name="Castelo-Branco R."/>
            <person name="Eusebio N."/>
            <person name="Adriana R."/>
            <person name="Vieira A."/>
            <person name="Brugerolle De Fraissinette N."/>
            <person name="Rezende De Castro R."/>
            <person name="Schneider M.P."/>
            <person name="Vasconcelos V."/>
            <person name="Leao P.N."/>
        </authorList>
    </citation>
    <scope>NUCLEOTIDE SEQUENCE [LARGE SCALE GENOMIC DNA]</scope>
    <source>
        <strain evidence="3 4">LEGE 07299</strain>
    </source>
</reference>
<evidence type="ECO:0000256" key="2">
    <source>
        <dbReference type="SAM" id="SignalP"/>
    </source>
</evidence>